<sequence length="31" mass="3599">MDWLIFIETFGKWVVCPVAVAWVLVTMVKNC</sequence>
<dbReference type="GeneID" id="56136059"/>
<proteinExistence type="predicted"/>
<accession>A0A514CSY9</accession>
<keyword evidence="1" id="KW-0472">Membrane</keyword>
<feature type="transmembrane region" description="Helical" evidence="1">
    <location>
        <begin position="6"/>
        <end position="28"/>
    </location>
</feature>
<evidence type="ECO:0000256" key="1">
    <source>
        <dbReference type="SAM" id="Phobius"/>
    </source>
</evidence>
<evidence type="ECO:0000313" key="2">
    <source>
        <dbReference type="EMBL" id="QDH83584.1"/>
    </source>
</evidence>
<reference evidence="2 3" key="1">
    <citation type="submission" date="2019-06" db="EMBL/GenBank/DDBJ databases">
        <authorList>
            <person name="Kincaid V.D."/>
            <person name="Fuller A."/>
            <person name="Hodges K."/>
            <person name="Bansal M."/>
            <person name="Essig J."/>
            <person name="Johnson A."/>
        </authorList>
    </citation>
    <scope>NUCLEOTIDE SEQUENCE [LARGE SCALE GENOMIC DNA]</scope>
</reference>
<dbReference type="RefSeq" id="YP_009903783.1">
    <property type="nucleotide sequence ID" value="NC_049849.1"/>
</dbReference>
<organism evidence="2 3">
    <name type="scientific">Achromobacter phage Motura</name>
    <dbReference type="NCBI Taxonomy" id="2591403"/>
    <lineage>
        <taxon>Viruses</taxon>
        <taxon>Duplodnaviria</taxon>
        <taxon>Heunggongvirae</taxon>
        <taxon>Uroviricota</taxon>
        <taxon>Caudoviricetes</taxon>
        <taxon>Moturavirus</taxon>
        <taxon>Moturavirus motura</taxon>
    </lineage>
</organism>
<dbReference type="KEGG" id="vg:56136059"/>
<keyword evidence="1" id="KW-1133">Transmembrane helix</keyword>
<dbReference type="Proteomes" id="UP000320799">
    <property type="component" value="Segment"/>
</dbReference>
<dbReference type="EMBL" id="MN094788">
    <property type="protein sequence ID" value="QDH83584.1"/>
    <property type="molecule type" value="Genomic_DNA"/>
</dbReference>
<protein>
    <submittedName>
        <fullName evidence="2">Uncharacterized protein</fullName>
    </submittedName>
</protein>
<evidence type="ECO:0000313" key="3">
    <source>
        <dbReference type="Proteomes" id="UP000320799"/>
    </source>
</evidence>
<keyword evidence="1" id="KW-0812">Transmembrane</keyword>
<keyword evidence="3" id="KW-1185">Reference proteome</keyword>
<name>A0A514CSY9_9CAUD</name>